<evidence type="ECO:0000313" key="1">
    <source>
        <dbReference type="EMBL" id="QDU54918.1"/>
    </source>
</evidence>
<dbReference type="KEGG" id="amuc:Pan181_11030"/>
<sequence length="443" mass="48165">MSFLSRVQLRSGRYSLLGFACLAMLLAAGTVSRAQSIELPTPRAATNAALHYQRAVLYLGMVDPEQRALLEQPIWQTINPKSTDEDLAKLSELLIASRQAIRSALVGAEQLEADFGLDMRQYVLSSQLPHAEGMKQIGRLVALQGLQQQSAGEWKLAAETYLAGLRMGRQMTHQTTLAEAMAGVEILENMYFAISQWAVRCPDTALVDDVSHILDAMANDMVNPARTMGFEAGISKARLAAMESAYPDGPWAEMILEALGAEVPAAGSEELRQAAIAAAVKRGVPESTFATVDAFKSYMDNLRTTYAELARESAICLTLDPPHSIKCGAEVYAKYADKLPETERLSALNPARVASLFALHQAELDMLRQVLAASALKTDDGFPASADAIQARLGNKPLTSPFDGSEYEYEQLEDGRGMSLKIGKATVGGIELPEFKFRYVEAK</sequence>
<evidence type="ECO:0000313" key="2">
    <source>
        <dbReference type="Proteomes" id="UP000315750"/>
    </source>
</evidence>
<keyword evidence="2" id="KW-1185">Reference proteome</keyword>
<dbReference type="RefSeq" id="WP_145245845.1">
    <property type="nucleotide sequence ID" value="NZ_CP036278.1"/>
</dbReference>
<accession>A0A518AJK3</accession>
<gene>
    <name evidence="1" type="ORF">Pan181_11030</name>
</gene>
<proteinExistence type="predicted"/>
<dbReference type="OrthoDB" id="243585at2"/>
<reference evidence="1 2" key="1">
    <citation type="submission" date="2019-02" db="EMBL/GenBank/DDBJ databases">
        <title>Deep-cultivation of Planctomycetes and their phenomic and genomic characterization uncovers novel biology.</title>
        <authorList>
            <person name="Wiegand S."/>
            <person name="Jogler M."/>
            <person name="Boedeker C."/>
            <person name="Pinto D."/>
            <person name="Vollmers J."/>
            <person name="Rivas-Marin E."/>
            <person name="Kohn T."/>
            <person name="Peeters S.H."/>
            <person name="Heuer A."/>
            <person name="Rast P."/>
            <person name="Oberbeckmann S."/>
            <person name="Bunk B."/>
            <person name="Jeske O."/>
            <person name="Meyerdierks A."/>
            <person name="Storesund J.E."/>
            <person name="Kallscheuer N."/>
            <person name="Luecker S."/>
            <person name="Lage O.M."/>
            <person name="Pohl T."/>
            <person name="Merkel B.J."/>
            <person name="Hornburger P."/>
            <person name="Mueller R.-W."/>
            <person name="Bruemmer F."/>
            <person name="Labrenz M."/>
            <person name="Spormann A.M."/>
            <person name="Op den Camp H."/>
            <person name="Overmann J."/>
            <person name="Amann R."/>
            <person name="Jetten M.S.M."/>
            <person name="Mascher T."/>
            <person name="Medema M.H."/>
            <person name="Devos D.P."/>
            <person name="Kaster A.-K."/>
            <person name="Ovreas L."/>
            <person name="Rohde M."/>
            <person name="Galperin M.Y."/>
            <person name="Jogler C."/>
        </authorList>
    </citation>
    <scope>NUCLEOTIDE SEQUENCE [LARGE SCALE GENOMIC DNA]</scope>
    <source>
        <strain evidence="1 2">Pan181</strain>
    </source>
</reference>
<organism evidence="1 2">
    <name type="scientific">Aeoliella mucimassa</name>
    <dbReference type="NCBI Taxonomy" id="2527972"/>
    <lineage>
        <taxon>Bacteria</taxon>
        <taxon>Pseudomonadati</taxon>
        <taxon>Planctomycetota</taxon>
        <taxon>Planctomycetia</taxon>
        <taxon>Pirellulales</taxon>
        <taxon>Lacipirellulaceae</taxon>
        <taxon>Aeoliella</taxon>
    </lineage>
</organism>
<name>A0A518AJK3_9BACT</name>
<protein>
    <submittedName>
        <fullName evidence="1">Uncharacterized protein</fullName>
    </submittedName>
</protein>
<dbReference type="Proteomes" id="UP000315750">
    <property type="component" value="Chromosome"/>
</dbReference>
<dbReference type="AlphaFoldDB" id="A0A518AJK3"/>
<dbReference type="EMBL" id="CP036278">
    <property type="protein sequence ID" value="QDU54918.1"/>
    <property type="molecule type" value="Genomic_DNA"/>
</dbReference>